<keyword evidence="3" id="KW-1185">Reference proteome</keyword>
<dbReference type="InterPro" id="IPR017938">
    <property type="entry name" value="Riboflavin_synthase-like_b-brl"/>
</dbReference>
<dbReference type="Gene3D" id="2.40.30.10">
    <property type="entry name" value="Translation factors"/>
    <property type="match status" value="1"/>
</dbReference>
<dbReference type="InterPro" id="IPR019480">
    <property type="entry name" value="Dihydroorotate_DH_Fe-S-bd"/>
</dbReference>
<name>A0ABQ0E130_9PORP</name>
<dbReference type="CDD" id="cd06219">
    <property type="entry name" value="DHOD_e_trans_like1"/>
    <property type="match status" value="1"/>
</dbReference>
<dbReference type="PROSITE" id="PS51384">
    <property type="entry name" value="FAD_FR"/>
    <property type="match status" value="1"/>
</dbReference>
<evidence type="ECO:0000259" key="1">
    <source>
        <dbReference type="PROSITE" id="PS51384"/>
    </source>
</evidence>
<dbReference type="SUPFAM" id="SSF52343">
    <property type="entry name" value="Ferredoxin reductase-like, C-terminal NADP-linked domain"/>
    <property type="match status" value="1"/>
</dbReference>
<reference evidence="2 3" key="1">
    <citation type="journal article" date="2025" name="Int. J. Syst. Evol. Microbiol.">
        <title>Desulfovibrio falkowii sp. nov., Porphyromonas miyakawae sp. nov., Mediterraneibacter flintii sp. nov. and Owariibacterium komagatae gen. nov., sp. nov., isolated from human faeces.</title>
        <authorList>
            <person name="Hamaguchi T."/>
            <person name="Ohara M."/>
            <person name="Hisatomi A."/>
            <person name="Sekiguchi K."/>
            <person name="Takeda J.I."/>
            <person name="Ueyama J."/>
            <person name="Ito M."/>
            <person name="Nishiwaki H."/>
            <person name="Ogi T."/>
            <person name="Hirayama M."/>
            <person name="Ohkuma M."/>
            <person name="Sakamoto M."/>
            <person name="Ohno K."/>
        </authorList>
    </citation>
    <scope>NUCLEOTIDE SEQUENCE [LARGE SCALE GENOMIC DNA]</scope>
    <source>
        <strain evidence="2 3">13CB11C</strain>
    </source>
</reference>
<dbReference type="SUPFAM" id="SSF63380">
    <property type="entry name" value="Riboflavin synthase domain-like"/>
    <property type="match status" value="1"/>
</dbReference>
<organism evidence="2 3">
    <name type="scientific">Porphyromonas miyakawae</name>
    <dbReference type="NCBI Taxonomy" id="3137470"/>
    <lineage>
        <taxon>Bacteria</taxon>
        <taxon>Pseudomonadati</taxon>
        <taxon>Bacteroidota</taxon>
        <taxon>Bacteroidia</taxon>
        <taxon>Bacteroidales</taxon>
        <taxon>Porphyromonadaceae</taxon>
        <taxon>Porphyromonas</taxon>
    </lineage>
</organism>
<protein>
    <recommendedName>
        <fullName evidence="1">FAD-binding FR-type domain-containing protein</fullName>
    </recommendedName>
</protein>
<dbReference type="Proteomes" id="UP001628220">
    <property type="component" value="Unassembled WGS sequence"/>
</dbReference>
<proteinExistence type="predicted"/>
<dbReference type="InterPro" id="IPR050353">
    <property type="entry name" value="PyrK_electron_transfer"/>
</dbReference>
<evidence type="ECO:0000313" key="2">
    <source>
        <dbReference type="EMBL" id="GAB1251367.1"/>
    </source>
</evidence>
<dbReference type="NCBIfam" id="NF004862">
    <property type="entry name" value="PRK06222.1"/>
    <property type="match status" value="1"/>
</dbReference>
<evidence type="ECO:0000313" key="3">
    <source>
        <dbReference type="Proteomes" id="UP001628220"/>
    </source>
</evidence>
<dbReference type="Pfam" id="PF00175">
    <property type="entry name" value="NAD_binding_1"/>
    <property type="match status" value="1"/>
</dbReference>
<dbReference type="Gene3D" id="3.40.50.80">
    <property type="entry name" value="Nucleotide-binding domain of ferredoxin-NADP reductase (FNR) module"/>
    <property type="match status" value="1"/>
</dbReference>
<dbReference type="InterPro" id="IPR039261">
    <property type="entry name" value="FNR_nucleotide-bd"/>
</dbReference>
<dbReference type="InterPro" id="IPR001433">
    <property type="entry name" value="OxRdtase_FAD/NAD-bd"/>
</dbReference>
<dbReference type="InterPro" id="IPR017927">
    <property type="entry name" value="FAD-bd_FR_type"/>
</dbReference>
<dbReference type="InterPro" id="IPR012165">
    <property type="entry name" value="Cyt_c3_hydrogenase_gsu"/>
</dbReference>
<dbReference type="EMBL" id="BAAFSF010000001">
    <property type="protein sequence ID" value="GAB1251367.1"/>
    <property type="molecule type" value="Genomic_DNA"/>
</dbReference>
<dbReference type="PIRSF" id="PIRSF006816">
    <property type="entry name" value="Cyc3_hyd_g"/>
    <property type="match status" value="1"/>
</dbReference>
<dbReference type="Pfam" id="PF10418">
    <property type="entry name" value="DHODB_Fe-S_bind"/>
    <property type="match status" value="1"/>
</dbReference>
<sequence>MFKIVEKKYLSPRVALLRVEAPRIAKARRAGHFVIVRATATSERIPLTIAQANVKEGTITLVVQGVGSSSNQLIALQEGDCVHDIVGPLGQATHISKVGTVLCTGGGVGIAPLLPIVEAFHAAGNRVITVLAGRTKELVIFQDEMKEASDEVIIMTDDGSLGEKGLITDGIKKVLEREHVDRCVTVGPAIMMKFVSQLTKEYNIPTIASLNAIMVDGTGMCGACRITVDGKMRFVCVDGPEFDAHKVNFDELLMRLNAFKAAK</sequence>
<comment type="caution">
    <text evidence="2">The sequence shown here is derived from an EMBL/GenBank/DDBJ whole genome shotgun (WGS) entry which is preliminary data.</text>
</comment>
<gene>
    <name evidence="2" type="ORF">Tsumi_04710</name>
</gene>
<accession>A0ABQ0E130</accession>
<dbReference type="PANTHER" id="PTHR43513">
    <property type="entry name" value="DIHYDROOROTATE DEHYDROGENASE B (NAD(+)), ELECTRON TRANSFER SUBUNIT"/>
    <property type="match status" value="1"/>
</dbReference>
<feature type="domain" description="FAD-binding FR-type" evidence="1">
    <location>
        <begin position="1"/>
        <end position="95"/>
    </location>
</feature>
<dbReference type="RefSeq" id="WP_411915178.1">
    <property type="nucleotide sequence ID" value="NZ_BAAFSF010000001.1"/>
</dbReference>
<dbReference type="PANTHER" id="PTHR43513:SF3">
    <property type="entry name" value="DIHYDROOROTATE DEHYDROGENASE B (NAD(+)), ELECTRON TRANSFER SUBUNIT-RELATED"/>
    <property type="match status" value="1"/>
</dbReference>